<dbReference type="InterPro" id="IPR000644">
    <property type="entry name" value="CBS_dom"/>
</dbReference>
<dbReference type="InterPro" id="IPR051462">
    <property type="entry name" value="CBS_domain-containing"/>
</dbReference>
<feature type="compositionally biased region" description="Polar residues" evidence="3">
    <location>
        <begin position="70"/>
        <end position="79"/>
    </location>
</feature>
<keyword evidence="4" id="KW-0812">Transmembrane</keyword>
<dbReference type="PANTHER" id="PTHR48108:SF26">
    <property type="entry name" value="CBS DOMAIN-CONTAINING PROTEIN DDB_G0289609"/>
    <property type="match status" value="1"/>
</dbReference>
<dbReference type="SUPFAM" id="SSF54631">
    <property type="entry name" value="CBS-domain pair"/>
    <property type="match status" value="2"/>
</dbReference>
<dbReference type="SMART" id="SM00666">
    <property type="entry name" value="PB1"/>
    <property type="match status" value="1"/>
</dbReference>
<dbReference type="SUPFAM" id="SSF54277">
    <property type="entry name" value="CAD &amp; PB1 domains"/>
    <property type="match status" value="1"/>
</dbReference>
<dbReference type="InterPro" id="IPR046342">
    <property type="entry name" value="CBS_dom_sf"/>
</dbReference>
<evidence type="ECO:0000256" key="4">
    <source>
        <dbReference type="SAM" id="Phobius"/>
    </source>
</evidence>
<dbReference type="AlphaFoldDB" id="A0A7D8YVR3"/>
<feature type="domain" description="CBS" evidence="5">
    <location>
        <begin position="269"/>
        <end position="342"/>
    </location>
</feature>
<dbReference type="Pfam" id="PF00564">
    <property type="entry name" value="PB1"/>
    <property type="match status" value="1"/>
</dbReference>
<evidence type="ECO:0000256" key="2">
    <source>
        <dbReference type="PROSITE-ProRule" id="PRU00703"/>
    </source>
</evidence>
<feature type="domain" description="CBS" evidence="5">
    <location>
        <begin position="351"/>
        <end position="407"/>
    </location>
</feature>
<keyword evidence="4" id="KW-1133">Transmembrane helix</keyword>
<gene>
    <name evidence="6" type="ORF">VHUM_02435</name>
</gene>
<keyword evidence="7" id="KW-1185">Reference proteome</keyword>
<accession>A0A7D8YVR3</accession>
<feature type="compositionally biased region" description="Basic and acidic residues" evidence="3">
    <location>
        <begin position="52"/>
        <end position="69"/>
    </location>
</feature>
<evidence type="ECO:0000313" key="6">
    <source>
        <dbReference type="EMBL" id="TXT08961.1"/>
    </source>
</evidence>
<feature type="compositionally biased region" description="Low complexity" evidence="3">
    <location>
        <begin position="34"/>
        <end position="48"/>
    </location>
</feature>
<reference evidence="6 7" key="1">
    <citation type="journal article" date="2019" name="PLoS Genet.">
        <title>Convergent evolution of linked mating-type loci in basidiomycete fungi.</title>
        <authorList>
            <person name="Sun S."/>
            <person name="Coelho M.A."/>
            <person name="Heitman J."/>
            <person name="Nowrousian M."/>
        </authorList>
    </citation>
    <scope>NUCLEOTIDE SEQUENCE [LARGE SCALE GENOMIC DNA]</scope>
    <source>
        <strain evidence="6 7">CBS 4282</strain>
    </source>
</reference>
<comment type="caution">
    <text evidence="6">The sequence shown here is derived from an EMBL/GenBank/DDBJ whole genome shotgun (WGS) entry which is preliminary data.</text>
</comment>
<feature type="domain" description="CBS" evidence="5">
    <location>
        <begin position="160"/>
        <end position="216"/>
    </location>
</feature>
<evidence type="ECO:0000256" key="1">
    <source>
        <dbReference type="ARBA" id="ARBA00022737"/>
    </source>
</evidence>
<dbReference type="PANTHER" id="PTHR48108">
    <property type="entry name" value="CBS DOMAIN-CONTAINING PROTEIN CBSX2, CHLOROPLASTIC"/>
    <property type="match status" value="1"/>
</dbReference>
<evidence type="ECO:0000256" key="3">
    <source>
        <dbReference type="SAM" id="MobiDB-lite"/>
    </source>
</evidence>
<dbReference type="PROSITE" id="PS51371">
    <property type="entry name" value="CBS"/>
    <property type="match status" value="4"/>
</dbReference>
<keyword evidence="4" id="KW-0472">Membrane</keyword>
<sequence length="696" mass="74142">MDDPNTPPLTPDELPARKRYHSTVNKTEITPAGKLNRSASSKISSKFQSLRKKIEGELSRKRPGGRHEQPQGTPSGASKRSSKRPAKGTVAGLRPSPALTVPEGMSVADASQLCAAKRTDCVLVVDDEEGLSGIFTAKDLAFRVTAAGLDPRLTPVSAIMTKNPMVTRDTTSATEALQLMVSRHFRHLPVCNEDGDVVGLLDITKVFHDALAKVERGSSATNQLSAALAGVQTELGPGLVNNPQAAAMLAYVDALRDKMAQPDLLSVLDTSLPPPTVSPRTSVREAARLMKERRTTAVCVLETNTGTSAISGLSNHAVPPRIAGIFTSKDIVLRVIAAGLDASRCSVVRVMTPHPDTAPPTMIVQDALKKMHNGHYLNLPVVEEDGRLMGIVDVLKLTYATLEQIDSMNDDQTAESGPMWSKFFDTLNTAGGDDDSASQVSHSELRSESYKEKGHNRGLSSVTSPMSEVMPGDSASAVNEVISDIGTKGGLSSVAAPSLPIDDGTYVFKFKTPSGRTHRFQARHDSYELLRDIVYGKLSTDPFFDTPSDPSATIADASVFTISYTDDEGDLVQMTADGDVSDAVRIARSHKTDRVVLFIDGGKNWEDAARTAAPKPVEEPKEVPAAPKPAPVVEEKVEEKVAEPVVAPAPQPIKAVGPNGEELLFGVLPKDMALPAAIGFLGVVIAGVFVASRSSK</sequence>
<evidence type="ECO:0000259" key="5">
    <source>
        <dbReference type="PROSITE" id="PS51371"/>
    </source>
</evidence>
<feature type="compositionally biased region" description="Pro residues" evidence="3">
    <location>
        <begin position="1"/>
        <end position="10"/>
    </location>
</feature>
<feature type="domain" description="CBS" evidence="5">
    <location>
        <begin position="93"/>
        <end position="151"/>
    </location>
</feature>
<dbReference type="CDD" id="cd17782">
    <property type="entry name" value="CBS_pair_MUG70_2"/>
    <property type="match status" value="1"/>
</dbReference>
<protein>
    <recommendedName>
        <fullName evidence="5">CBS domain-containing protein</fullName>
    </recommendedName>
</protein>
<dbReference type="Proteomes" id="UP000473826">
    <property type="component" value="Unassembled WGS sequence"/>
</dbReference>
<dbReference type="EMBL" id="QKWK01000006">
    <property type="protein sequence ID" value="TXT08961.1"/>
    <property type="molecule type" value="Genomic_DNA"/>
</dbReference>
<organism evidence="6 7">
    <name type="scientific">Vanrija humicola</name>
    <name type="common">Yeast</name>
    <name type="synonym">Cryptococcus humicola</name>
    <dbReference type="NCBI Taxonomy" id="5417"/>
    <lineage>
        <taxon>Eukaryota</taxon>
        <taxon>Fungi</taxon>
        <taxon>Dikarya</taxon>
        <taxon>Basidiomycota</taxon>
        <taxon>Agaricomycotina</taxon>
        <taxon>Tremellomycetes</taxon>
        <taxon>Trichosporonales</taxon>
        <taxon>Trichosporonaceae</taxon>
        <taxon>Vanrija</taxon>
    </lineage>
</organism>
<feature type="region of interest" description="Disordered" evidence="3">
    <location>
        <begin position="431"/>
        <end position="472"/>
    </location>
</feature>
<dbReference type="Pfam" id="PF00571">
    <property type="entry name" value="CBS"/>
    <property type="match status" value="4"/>
</dbReference>
<feature type="transmembrane region" description="Helical" evidence="4">
    <location>
        <begin position="672"/>
        <end position="691"/>
    </location>
</feature>
<dbReference type="SMART" id="SM00116">
    <property type="entry name" value="CBS"/>
    <property type="match status" value="4"/>
</dbReference>
<proteinExistence type="predicted"/>
<dbReference type="OrthoDB" id="418595at2759"/>
<dbReference type="CDD" id="cd17781">
    <property type="entry name" value="CBS_pair_MUG70_1"/>
    <property type="match status" value="1"/>
</dbReference>
<dbReference type="InterPro" id="IPR000270">
    <property type="entry name" value="PB1_dom"/>
</dbReference>
<keyword evidence="2" id="KW-0129">CBS domain</keyword>
<dbReference type="Gene3D" id="3.10.580.10">
    <property type="entry name" value="CBS-domain"/>
    <property type="match status" value="2"/>
</dbReference>
<feature type="region of interest" description="Disordered" evidence="3">
    <location>
        <begin position="1"/>
        <end position="98"/>
    </location>
</feature>
<keyword evidence="1" id="KW-0677">Repeat</keyword>
<evidence type="ECO:0000313" key="7">
    <source>
        <dbReference type="Proteomes" id="UP000473826"/>
    </source>
</evidence>
<name>A0A7D8YVR3_VANHU</name>
<feature type="compositionally biased region" description="Basic and acidic residues" evidence="3">
    <location>
        <begin position="443"/>
        <end position="455"/>
    </location>
</feature>